<dbReference type="Pfam" id="PF07727">
    <property type="entry name" value="RVT_2"/>
    <property type="match status" value="1"/>
</dbReference>
<evidence type="ECO:0000313" key="3">
    <source>
        <dbReference type="EMBL" id="KAG7599434.1"/>
    </source>
</evidence>
<keyword evidence="4" id="KW-1185">Reference proteome</keyword>
<dbReference type="Pfam" id="PF25597">
    <property type="entry name" value="SH3_retrovirus"/>
    <property type="match status" value="1"/>
</dbReference>
<evidence type="ECO:0000259" key="2">
    <source>
        <dbReference type="PROSITE" id="PS50994"/>
    </source>
</evidence>
<feature type="compositionally biased region" description="Acidic residues" evidence="1">
    <location>
        <begin position="715"/>
        <end position="734"/>
    </location>
</feature>
<accession>A0A8T2CRA8</accession>
<comment type="caution">
    <text evidence="3">The sequence shown here is derived from an EMBL/GenBank/DDBJ whole genome shotgun (WGS) entry which is preliminary data.</text>
</comment>
<name>A0A8T2CRA8_ARASU</name>
<feature type="compositionally biased region" description="Low complexity" evidence="1">
    <location>
        <begin position="303"/>
        <end position="317"/>
    </location>
</feature>
<dbReference type="PANTHER" id="PTHR11439">
    <property type="entry name" value="GAG-POL-RELATED RETROTRANSPOSON"/>
    <property type="match status" value="1"/>
</dbReference>
<protein>
    <submittedName>
        <fullName evidence="3">Integrase catalytic core</fullName>
    </submittedName>
</protein>
<dbReference type="Pfam" id="PF14223">
    <property type="entry name" value="Retrotran_gag_2"/>
    <property type="match status" value="1"/>
</dbReference>
<dbReference type="OrthoDB" id="1824674at2759"/>
<gene>
    <name evidence="3" type="ORF">ISN44_As06g036180</name>
</gene>
<dbReference type="InterPro" id="IPR001584">
    <property type="entry name" value="Integrase_cat-core"/>
</dbReference>
<dbReference type="PROSITE" id="PS50994">
    <property type="entry name" value="INTEGRASE"/>
    <property type="match status" value="1"/>
</dbReference>
<evidence type="ECO:0000313" key="4">
    <source>
        <dbReference type="Proteomes" id="UP000694251"/>
    </source>
</evidence>
<feature type="compositionally biased region" description="Basic and acidic residues" evidence="1">
    <location>
        <begin position="59"/>
        <end position="69"/>
    </location>
</feature>
<dbReference type="EMBL" id="JAEFBJ010000006">
    <property type="protein sequence ID" value="KAG7599434.1"/>
    <property type="molecule type" value="Genomic_DNA"/>
</dbReference>
<dbReference type="CDD" id="cd09272">
    <property type="entry name" value="RNase_HI_RT_Ty1"/>
    <property type="match status" value="1"/>
</dbReference>
<feature type="region of interest" description="Disordered" evidence="1">
    <location>
        <begin position="680"/>
        <end position="770"/>
    </location>
</feature>
<reference evidence="3 4" key="1">
    <citation type="submission" date="2020-12" db="EMBL/GenBank/DDBJ databases">
        <title>Concerted genomic and epigenomic changes stabilize Arabidopsis allopolyploids.</title>
        <authorList>
            <person name="Chen Z."/>
        </authorList>
    </citation>
    <scope>NUCLEOTIDE SEQUENCE [LARGE SCALE GENOMIC DNA]</scope>
    <source>
        <strain evidence="3">As9502</strain>
        <tissue evidence="3">Leaf</tissue>
    </source>
</reference>
<feature type="compositionally biased region" description="Basic and acidic residues" evidence="1">
    <location>
        <begin position="735"/>
        <end position="744"/>
    </location>
</feature>
<sequence length="1324" mass="149821">MATMENPTEVRKEENYNYSYKRIVLPVTLNGDNYLLWARSAKNNLGSCGLRHHIEAVKGKKDPSEVKKEEEEEDEKELTPEEEKWAQEDQVVLVALQNSLETSILQAYSYCEKAKELWDILKNVYGDVSNLTRVFEVKKALNTLHMEDLDFKKYFGKYRSLLAELEMLRPPTAKPKELAMRREQDHDFGLLLGLSPSLNGLVQHILRGDELPTLDGACSQIQKEIGGLGLFHRGELPTANKGTMQAKEEAPVANKGFYKPNDDRKNLMCEHCKRKGHTKEKCWILHPHLKPSKFKEPRANMVEGSSSGQGEKSQEMGLVPAKPSLSSGDIVMKKADLEGRLRSPLPSHGLQTQYKQRLIENVKPTNGQVATANGDRVKIEGIGQINLFEKKSDAFYMPQFTSNLLSVKKATRDLNCYVKFGPNDVHFQDIESGKLLGKGDTSEDLYVLKAPSIPSVSSASILDQLPLSMNVTLEVLDVRLVSLANIARSDNGGEYTGHAFKDHLARHGIIHQTSCPYTPQQNGVAERKNRHLMEVARSMMFHHNVPKRFWGDAVLSACYLINRIPTKILKDLSPFEVINKTKPSLDHLRVFGCVCFVLVPGDQRNKLEPKSEKCVFLGYSTTQKGYKCFNPSTNRMLVSRDVKFFEEQSYFATKSWDNVKDISTSPSDRAKSLEFILRHLGNPTASPTPSEDTVAANSPQQTPLHDNSQSGHDEVNEENNDQEDTWNGTYDDDGALDHNQEMVDHSATNNQPPPPLRRSTRPRSDPETWKTKRIPLYRSHHVAHPIQQVYSIDVLPAEHKAFLSQIDAQVIPQSYEEAQEDEKWTNAVNDEVGAMEKNHTWDITDLPSNKKCVSSKWVFTIKYQSNGEIERYKARLVARGFTQTYGEDYTDTFAPVAKQHTVKVVLSLATNLDWELWQMDVKNAFLQGDLEEEVYMTPPPGLQDSIPEGKVLRLRKAIYGLKQSPRAWYHKLSTTLKANGFRKSEADHTLFTLQNDKGIVVVLVYVDDIIITGSNKEGIAHLKSSLHSSFDIKDLGALKYFLGIEVYRSEEGLFLSQRKYTLDLLKLTGKLASKPAKTPLEAGYKVPREGEKDDTLYKDPGQYRRLVGKLIYLTYTRPDICFAVNQVSQHMKSPTVYHWSMVEHILRYLKGSPGQGIWMSKNGNTEVVGYCDADWAGDRNDRKSTTGYCTFIGGNLATWKTKKQKVCSMSSAEAEYRAMRKLTEELTWLKALLKDLGVESSRPMIMHCDNQAAIHIATNSVFHERTKCIELDCHKVREKIEEGVTIPCFTRSEDQLADIFTKAASLQVCDHIHHKLGLVDLTRP</sequence>
<dbReference type="Proteomes" id="UP000694251">
    <property type="component" value="Chromosome 6"/>
</dbReference>
<dbReference type="InterPro" id="IPR013103">
    <property type="entry name" value="RVT_2"/>
</dbReference>
<dbReference type="InterPro" id="IPR057670">
    <property type="entry name" value="SH3_retrovirus"/>
</dbReference>
<proteinExistence type="predicted"/>
<feature type="region of interest" description="Disordered" evidence="1">
    <location>
        <begin position="300"/>
        <end position="325"/>
    </location>
</feature>
<feature type="domain" description="Integrase catalytic" evidence="2">
    <location>
        <begin position="418"/>
        <end position="582"/>
    </location>
</feature>
<dbReference type="PANTHER" id="PTHR11439:SF467">
    <property type="entry name" value="INTEGRASE CATALYTIC DOMAIN-CONTAINING PROTEIN"/>
    <property type="match status" value="1"/>
</dbReference>
<feature type="region of interest" description="Disordered" evidence="1">
    <location>
        <begin position="59"/>
        <end position="83"/>
    </location>
</feature>
<organism evidence="3 4">
    <name type="scientific">Arabidopsis suecica</name>
    <name type="common">Swedish thale-cress</name>
    <name type="synonym">Cardaminopsis suecica</name>
    <dbReference type="NCBI Taxonomy" id="45249"/>
    <lineage>
        <taxon>Eukaryota</taxon>
        <taxon>Viridiplantae</taxon>
        <taxon>Streptophyta</taxon>
        <taxon>Embryophyta</taxon>
        <taxon>Tracheophyta</taxon>
        <taxon>Spermatophyta</taxon>
        <taxon>Magnoliopsida</taxon>
        <taxon>eudicotyledons</taxon>
        <taxon>Gunneridae</taxon>
        <taxon>Pentapetalae</taxon>
        <taxon>rosids</taxon>
        <taxon>malvids</taxon>
        <taxon>Brassicales</taxon>
        <taxon>Brassicaceae</taxon>
        <taxon>Camelineae</taxon>
        <taxon>Arabidopsis</taxon>
    </lineage>
</organism>
<evidence type="ECO:0000256" key="1">
    <source>
        <dbReference type="SAM" id="MobiDB-lite"/>
    </source>
</evidence>
<dbReference type="GO" id="GO:0015074">
    <property type="term" value="P:DNA integration"/>
    <property type="evidence" value="ECO:0007669"/>
    <property type="project" value="InterPro"/>
</dbReference>
<feature type="compositionally biased region" description="Polar residues" evidence="1">
    <location>
        <begin position="683"/>
        <end position="710"/>
    </location>
</feature>